<feature type="transmembrane region" description="Helical" evidence="10">
    <location>
        <begin position="458"/>
        <end position="476"/>
    </location>
</feature>
<evidence type="ECO:0000256" key="4">
    <source>
        <dbReference type="ARBA" id="ARBA00022597"/>
    </source>
</evidence>
<reference evidence="12 13" key="1">
    <citation type="submission" date="2015-01" db="EMBL/GenBank/DDBJ databases">
        <title>The Genome Sequence of Exophiala mesophila CBS40295.</title>
        <authorList>
            <consortium name="The Broad Institute Genomics Platform"/>
            <person name="Cuomo C."/>
            <person name="de Hoog S."/>
            <person name="Gorbushina A."/>
            <person name="Stielow B."/>
            <person name="Teixiera M."/>
            <person name="Abouelleil A."/>
            <person name="Chapman S.B."/>
            <person name="Priest M."/>
            <person name="Young S.K."/>
            <person name="Wortman J."/>
            <person name="Nusbaum C."/>
            <person name="Birren B."/>
        </authorList>
    </citation>
    <scope>NUCLEOTIDE SEQUENCE [LARGE SCALE GENOMIC DNA]</scope>
    <source>
        <strain evidence="12 13">CBS 40295</strain>
    </source>
</reference>
<dbReference type="PANTHER" id="PTHR48022">
    <property type="entry name" value="PLASTIDIC GLUCOSE TRANSPORTER 4"/>
    <property type="match status" value="1"/>
</dbReference>
<evidence type="ECO:0000256" key="1">
    <source>
        <dbReference type="ARBA" id="ARBA00004141"/>
    </source>
</evidence>
<feature type="transmembrane region" description="Helical" evidence="10">
    <location>
        <begin position="327"/>
        <end position="346"/>
    </location>
</feature>
<keyword evidence="7 10" id="KW-0472">Membrane</keyword>
<dbReference type="InterPro" id="IPR036259">
    <property type="entry name" value="MFS_trans_sf"/>
</dbReference>
<evidence type="ECO:0000256" key="2">
    <source>
        <dbReference type="ARBA" id="ARBA00010992"/>
    </source>
</evidence>
<feature type="transmembrane region" description="Helical" evidence="10">
    <location>
        <begin position="488"/>
        <end position="511"/>
    </location>
</feature>
<dbReference type="AlphaFoldDB" id="A0A0D1XK56"/>
<feature type="region of interest" description="Disordered" evidence="9">
    <location>
        <begin position="548"/>
        <end position="576"/>
    </location>
</feature>
<evidence type="ECO:0000256" key="6">
    <source>
        <dbReference type="ARBA" id="ARBA00022989"/>
    </source>
</evidence>
<name>A0A0D1XK56_EXOME</name>
<dbReference type="InterPro" id="IPR050360">
    <property type="entry name" value="MFS_Sugar_Transporters"/>
</dbReference>
<evidence type="ECO:0000259" key="11">
    <source>
        <dbReference type="PROSITE" id="PS50850"/>
    </source>
</evidence>
<dbReference type="GO" id="GO:0005351">
    <property type="term" value="F:carbohydrate:proton symporter activity"/>
    <property type="evidence" value="ECO:0007669"/>
    <property type="project" value="TreeGrafter"/>
</dbReference>
<keyword evidence="5 10" id="KW-0812">Transmembrane</keyword>
<feature type="compositionally biased region" description="Basic and acidic residues" evidence="9">
    <location>
        <begin position="564"/>
        <end position="576"/>
    </location>
</feature>
<dbReference type="NCBIfam" id="TIGR00879">
    <property type="entry name" value="SP"/>
    <property type="match status" value="1"/>
</dbReference>
<accession>A0A0D1XK56</accession>
<dbReference type="GeneID" id="27326082"/>
<feature type="transmembrane region" description="Helical" evidence="10">
    <location>
        <begin position="171"/>
        <end position="193"/>
    </location>
</feature>
<evidence type="ECO:0000256" key="7">
    <source>
        <dbReference type="ARBA" id="ARBA00023136"/>
    </source>
</evidence>
<evidence type="ECO:0000256" key="8">
    <source>
        <dbReference type="RuleBase" id="RU003346"/>
    </source>
</evidence>
<dbReference type="PANTHER" id="PTHR48022:SF5">
    <property type="entry name" value="ALPHA-GLUCOSIDES PERMEASE MPH2-RELATED"/>
    <property type="match status" value="1"/>
</dbReference>
<feature type="transmembrane region" description="Helical" evidence="10">
    <location>
        <begin position="205"/>
        <end position="224"/>
    </location>
</feature>
<feature type="domain" description="Major facilitator superfamily (MFS) profile" evidence="11">
    <location>
        <begin position="69"/>
        <end position="515"/>
    </location>
</feature>
<evidence type="ECO:0000256" key="10">
    <source>
        <dbReference type="SAM" id="Phobius"/>
    </source>
</evidence>
<dbReference type="OMA" id="SMIHETN"/>
<dbReference type="SUPFAM" id="SSF103473">
    <property type="entry name" value="MFS general substrate transporter"/>
    <property type="match status" value="1"/>
</dbReference>
<comment type="similarity">
    <text evidence="2 8">Belongs to the major facilitator superfamily. Sugar transporter (TC 2.A.1.1) family.</text>
</comment>
<dbReference type="Pfam" id="PF00083">
    <property type="entry name" value="Sugar_tr"/>
    <property type="match status" value="1"/>
</dbReference>
<evidence type="ECO:0000256" key="3">
    <source>
        <dbReference type="ARBA" id="ARBA00022448"/>
    </source>
</evidence>
<feature type="transmembrane region" description="Helical" evidence="10">
    <location>
        <begin position="62"/>
        <end position="82"/>
    </location>
</feature>
<sequence>MSQRRRSSVASVNRENDGIIRVRNDSIRRLSQAYENNNIEQAEAQDATNKEKSMTVRQSIRLYKKAILFSMAMSLAVVMEGYDLSAMGSFMGYDQFREAFGTELDPDGNPRITAAWQAGIQNGVQAGSIIGLWANGYISEWFGYKRTMYGALFLSAAFNFIHFFAQNVGMICAGSVLLGLPWGVFQTLTVTYASDITPSTLRPYLTTYINLCWVMGQLIASGVLRGCQTLGNEWGWRIPVAIQWTWCPIILAGVWFAPESPWWLVRKGRLDEARAALVQITTPSEDTPFNADGAVALIRHTNELERAMNEGVGYSDCFKGVEARRTLIACVVWLTQALCGAAMMGYAVQIYREAGLSEENALNMNIGQFALGFVGTIVSWFLMRRIGRRALYFWGLCILFCFLMLIGGLGVISRENEGAAWALGSLLLVYTLFYNFTVGPVCYAIVAEIPSTRLKIKTVVLARNLYNLGGIFNNIVVPRMLSPNDWNWAGMTGFFYAGLTALLAVFMYFMLPECKDRTYAELDVLFENKVSARKFHKVDVDQFSGESTEIQFDRSSTDTVNGADQEKIGETRKEQV</sequence>
<organism evidence="12 13">
    <name type="scientific">Exophiala mesophila</name>
    <name type="common">Black yeast-like fungus</name>
    <dbReference type="NCBI Taxonomy" id="212818"/>
    <lineage>
        <taxon>Eukaryota</taxon>
        <taxon>Fungi</taxon>
        <taxon>Dikarya</taxon>
        <taxon>Ascomycota</taxon>
        <taxon>Pezizomycotina</taxon>
        <taxon>Eurotiomycetes</taxon>
        <taxon>Chaetothyriomycetidae</taxon>
        <taxon>Chaetothyriales</taxon>
        <taxon>Herpotrichiellaceae</taxon>
        <taxon>Exophiala</taxon>
    </lineage>
</organism>
<dbReference type="RefSeq" id="XP_016220140.1">
    <property type="nucleotide sequence ID" value="XM_016373229.1"/>
</dbReference>
<comment type="subcellular location">
    <subcellularLocation>
        <location evidence="1">Membrane</location>
        <topology evidence="1">Multi-pass membrane protein</topology>
    </subcellularLocation>
</comment>
<feature type="transmembrane region" description="Helical" evidence="10">
    <location>
        <begin position="418"/>
        <end position="446"/>
    </location>
</feature>
<evidence type="ECO:0000313" key="12">
    <source>
        <dbReference type="EMBL" id="KIV88566.1"/>
    </source>
</evidence>
<dbReference type="InterPro" id="IPR003663">
    <property type="entry name" value="Sugar/inositol_transpt"/>
</dbReference>
<protein>
    <recommendedName>
        <fullName evidence="11">Major facilitator superfamily (MFS) profile domain-containing protein</fullName>
    </recommendedName>
</protein>
<dbReference type="InterPro" id="IPR005828">
    <property type="entry name" value="MFS_sugar_transport-like"/>
</dbReference>
<dbReference type="PROSITE" id="PS50850">
    <property type="entry name" value="MFS"/>
    <property type="match status" value="1"/>
</dbReference>
<dbReference type="VEuPathDB" id="FungiDB:PV10_08237"/>
<feature type="transmembrane region" description="Helical" evidence="10">
    <location>
        <begin position="366"/>
        <end position="383"/>
    </location>
</feature>
<dbReference type="InterPro" id="IPR020846">
    <property type="entry name" value="MFS_dom"/>
</dbReference>
<keyword evidence="3 8" id="KW-0813">Transport</keyword>
<dbReference type="OrthoDB" id="6612291at2759"/>
<evidence type="ECO:0000313" key="13">
    <source>
        <dbReference type="Proteomes" id="UP000054302"/>
    </source>
</evidence>
<keyword evidence="13" id="KW-1185">Reference proteome</keyword>
<proteinExistence type="inferred from homology"/>
<feature type="transmembrane region" description="Helical" evidence="10">
    <location>
        <begin position="390"/>
        <end position="412"/>
    </location>
</feature>
<gene>
    <name evidence="12" type="ORF">PV10_08237</name>
</gene>
<evidence type="ECO:0000256" key="5">
    <source>
        <dbReference type="ARBA" id="ARBA00022692"/>
    </source>
</evidence>
<dbReference type="GO" id="GO:0016020">
    <property type="term" value="C:membrane"/>
    <property type="evidence" value="ECO:0007669"/>
    <property type="project" value="UniProtKB-SubCell"/>
</dbReference>
<keyword evidence="4" id="KW-0762">Sugar transport</keyword>
<dbReference type="HOGENOM" id="CLU_001265_11_5_1"/>
<evidence type="ECO:0000256" key="9">
    <source>
        <dbReference type="SAM" id="MobiDB-lite"/>
    </source>
</evidence>
<dbReference type="Gene3D" id="1.20.1250.20">
    <property type="entry name" value="MFS general substrate transporter like domains"/>
    <property type="match status" value="1"/>
</dbReference>
<keyword evidence="6 10" id="KW-1133">Transmembrane helix</keyword>
<dbReference type="Proteomes" id="UP000054302">
    <property type="component" value="Unassembled WGS sequence"/>
</dbReference>
<dbReference type="EMBL" id="KN847525">
    <property type="protein sequence ID" value="KIV88566.1"/>
    <property type="molecule type" value="Genomic_DNA"/>
</dbReference>
<dbReference type="FunFam" id="1.20.1250.20:FF:000254">
    <property type="entry name" value="MAL31p Maltose permease"/>
    <property type="match status" value="1"/>
</dbReference>
<feature type="transmembrane region" description="Helical" evidence="10">
    <location>
        <begin position="236"/>
        <end position="257"/>
    </location>
</feature>